<dbReference type="Proteomes" id="UP001596220">
    <property type="component" value="Unassembled WGS sequence"/>
</dbReference>
<dbReference type="InterPro" id="IPR011761">
    <property type="entry name" value="ATP-grasp"/>
</dbReference>
<reference evidence="7" key="1">
    <citation type="journal article" date="2019" name="Int. J. Syst. Evol. Microbiol.">
        <title>The Global Catalogue of Microorganisms (GCM) 10K type strain sequencing project: providing services to taxonomists for standard genome sequencing and annotation.</title>
        <authorList>
            <consortium name="The Broad Institute Genomics Platform"/>
            <consortium name="The Broad Institute Genome Sequencing Center for Infectious Disease"/>
            <person name="Wu L."/>
            <person name="Ma J."/>
        </authorList>
    </citation>
    <scope>NUCLEOTIDE SEQUENCE [LARGE SCALE GENOMIC DNA]</scope>
    <source>
        <strain evidence="7">CGMCC 4.7246</strain>
    </source>
</reference>
<dbReference type="PROSITE" id="PS50975">
    <property type="entry name" value="ATP_GRASP"/>
    <property type="match status" value="1"/>
</dbReference>
<evidence type="ECO:0000256" key="1">
    <source>
        <dbReference type="ARBA" id="ARBA00022598"/>
    </source>
</evidence>
<dbReference type="Pfam" id="PF13535">
    <property type="entry name" value="ATP-grasp_4"/>
    <property type="match status" value="1"/>
</dbReference>
<evidence type="ECO:0000313" key="7">
    <source>
        <dbReference type="Proteomes" id="UP001596220"/>
    </source>
</evidence>
<dbReference type="EMBL" id="JBHSQO010000026">
    <property type="protein sequence ID" value="MFC6092280.1"/>
    <property type="molecule type" value="Genomic_DNA"/>
</dbReference>
<evidence type="ECO:0000259" key="5">
    <source>
        <dbReference type="PROSITE" id="PS50975"/>
    </source>
</evidence>
<keyword evidence="1" id="KW-0436">Ligase</keyword>
<dbReference type="SUPFAM" id="SSF56059">
    <property type="entry name" value="Glutathione synthetase ATP-binding domain-like"/>
    <property type="match status" value="1"/>
</dbReference>
<dbReference type="RefSeq" id="WP_380638571.1">
    <property type="nucleotide sequence ID" value="NZ_JBHSQO010000026.1"/>
</dbReference>
<proteinExistence type="predicted"/>
<dbReference type="PANTHER" id="PTHR43585:SF2">
    <property type="entry name" value="ATP-GRASP ENZYME FSQD"/>
    <property type="match status" value="1"/>
</dbReference>
<name>A0ABW1PA82_9PSEU</name>
<gene>
    <name evidence="6" type="ORF">ACFP3R_23665</name>
</gene>
<evidence type="ECO:0000313" key="6">
    <source>
        <dbReference type="EMBL" id="MFC6092280.1"/>
    </source>
</evidence>
<keyword evidence="3 4" id="KW-0067">ATP-binding</keyword>
<dbReference type="Gene3D" id="3.30.1490.20">
    <property type="entry name" value="ATP-grasp fold, A domain"/>
    <property type="match status" value="1"/>
</dbReference>
<protein>
    <submittedName>
        <fullName evidence="6">Acetyl-CoA carboxylase biotin carboxylase subunit family protein</fullName>
    </submittedName>
</protein>
<comment type="caution">
    <text evidence="6">The sequence shown here is derived from an EMBL/GenBank/DDBJ whole genome shotgun (WGS) entry which is preliminary data.</text>
</comment>
<keyword evidence="7" id="KW-1185">Reference proteome</keyword>
<feature type="domain" description="ATP-grasp" evidence="5">
    <location>
        <begin position="117"/>
        <end position="315"/>
    </location>
</feature>
<dbReference type="Gene3D" id="3.40.50.20">
    <property type="match status" value="1"/>
</dbReference>
<dbReference type="InterPro" id="IPR013815">
    <property type="entry name" value="ATP_grasp_subdomain_1"/>
</dbReference>
<evidence type="ECO:0000256" key="3">
    <source>
        <dbReference type="ARBA" id="ARBA00022840"/>
    </source>
</evidence>
<accession>A0ABW1PA82</accession>
<dbReference type="PANTHER" id="PTHR43585">
    <property type="entry name" value="FUMIPYRROLE BIOSYNTHESIS PROTEIN C"/>
    <property type="match status" value="1"/>
</dbReference>
<sequence>MTPTGRPLVLLVGIVFEGYRSYLLDGVGSVADVWLLAEAEPAPSVAEKLVGHTLVDVFDIPALVAAAQEVAGRRRVTGVLSWDELKMSGTAHIARALGLPGVAPDVVDRCRDKHRTRTALAVAGVPQPASEVVSSAEEAGAAADRIGYPVVLKPRDLGASMGVIRVDSARDLAAGYAHTRAARVGPVPYRSDGVLVEEYVGGPEVSVDSWVLDGRTHPLFTARKTTGYPPYFEETGHVVDGRGPGEDDPELHRVVTAAHEALGFDHGMTHVELRRARDGWRVIEVNCRLGGDLIPMLGQAATGVDAGAVATLLACGLEPDPRPDRGRVAAVRFLYPDAPCEVDRVEVDPDRLPAGIELATGLPRPGTTISPPPEGHVWGRYALLMAVSDTPEGCAAALDAAQPAVVLHARTRSVETGSAQGLANDYIKP</sequence>
<dbReference type="InterPro" id="IPR052032">
    <property type="entry name" value="ATP-dep_AA_Ligase"/>
</dbReference>
<keyword evidence="2 4" id="KW-0547">Nucleotide-binding</keyword>
<evidence type="ECO:0000256" key="4">
    <source>
        <dbReference type="PROSITE-ProRule" id="PRU00409"/>
    </source>
</evidence>
<dbReference type="Gene3D" id="3.30.470.20">
    <property type="entry name" value="ATP-grasp fold, B domain"/>
    <property type="match status" value="1"/>
</dbReference>
<evidence type="ECO:0000256" key="2">
    <source>
        <dbReference type="ARBA" id="ARBA00022741"/>
    </source>
</evidence>
<organism evidence="6 7">
    <name type="scientific">Saccharothrix lopnurensis</name>
    <dbReference type="NCBI Taxonomy" id="1670621"/>
    <lineage>
        <taxon>Bacteria</taxon>
        <taxon>Bacillati</taxon>
        <taxon>Actinomycetota</taxon>
        <taxon>Actinomycetes</taxon>
        <taxon>Pseudonocardiales</taxon>
        <taxon>Pseudonocardiaceae</taxon>
        <taxon>Saccharothrix</taxon>
    </lineage>
</organism>